<name>A0A2I1JW84_9LACT</name>
<evidence type="ECO:0000313" key="1">
    <source>
        <dbReference type="EMBL" id="PKY87640.1"/>
    </source>
</evidence>
<protein>
    <submittedName>
        <fullName evidence="1">DNA alkylation repair protein</fullName>
    </submittedName>
</protein>
<dbReference type="Gene3D" id="1.25.10.90">
    <property type="match status" value="1"/>
</dbReference>
<dbReference type="OrthoDB" id="9784740at2"/>
<dbReference type="CDD" id="cd06561">
    <property type="entry name" value="AlkD_like"/>
    <property type="match status" value="1"/>
</dbReference>
<evidence type="ECO:0000313" key="2">
    <source>
        <dbReference type="Proteomes" id="UP000234384"/>
    </source>
</evidence>
<sequence length="232" mass="27641">MSLTKEIQDYLVEHQDLAYRDFIIKLNPSIDSRAVIGVRMPILRQYVNRLELDAVLQSDWFGVLPYQYYEEYLIHALIINRWEDESTLIEQLNLFLPHLNSWSLIDVLNPQLFKKDFPSLLATIDQWLASSEPYTIRFGILMLMHHYLDAKFEPEIIERVAQVDHSHYYVMMMRSWFFATALAKQYDATVLLLETHQLPADVHRMTIQKAVESRRIPAERKQYLKTLRRKNK</sequence>
<dbReference type="InterPro" id="IPR016024">
    <property type="entry name" value="ARM-type_fold"/>
</dbReference>
<dbReference type="Pfam" id="PF08713">
    <property type="entry name" value="DNA_alkylation"/>
    <property type="match status" value="1"/>
</dbReference>
<dbReference type="InterPro" id="IPR014825">
    <property type="entry name" value="DNA_alkylation"/>
</dbReference>
<comment type="caution">
    <text evidence="1">The sequence shown here is derived from an EMBL/GenBank/DDBJ whole genome shotgun (WGS) entry which is preliminary data.</text>
</comment>
<accession>A0A2I1JW84</accession>
<organism evidence="1 2">
    <name type="scientific">Falseniella ignava</name>
    <dbReference type="NCBI Taxonomy" id="137730"/>
    <lineage>
        <taxon>Bacteria</taxon>
        <taxon>Bacillati</taxon>
        <taxon>Bacillota</taxon>
        <taxon>Bacilli</taxon>
        <taxon>Lactobacillales</taxon>
        <taxon>Aerococcaceae</taxon>
        <taxon>Falseniella</taxon>
    </lineage>
</organism>
<reference evidence="1 2" key="1">
    <citation type="submission" date="2017-12" db="EMBL/GenBank/DDBJ databases">
        <title>Phylogenetic diversity of female urinary microbiome.</title>
        <authorList>
            <person name="Thomas-White K."/>
            <person name="Wolfe A.J."/>
        </authorList>
    </citation>
    <scope>NUCLEOTIDE SEQUENCE [LARGE SCALE GENOMIC DNA]</scope>
    <source>
        <strain evidence="1 2">UMB0898</strain>
    </source>
</reference>
<dbReference type="RefSeq" id="WP_101954660.1">
    <property type="nucleotide sequence ID" value="NZ_PKHE01000022.1"/>
</dbReference>
<dbReference type="EMBL" id="PKHE01000022">
    <property type="protein sequence ID" value="PKY87640.1"/>
    <property type="molecule type" value="Genomic_DNA"/>
</dbReference>
<dbReference type="AlphaFoldDB" id="A0A2I1JW84"/>
<dbReference type="Proteomes" id="UP000234384">
    <property type="component" value="Unassembled WGS sequence"/>
</dbReference>
<dbReference type="SUPFAM" id="SSF48371">
    <property type="entry name" value="ARM repeat"/>
    <property type="match status" value="1"/>
</dbReference>
<proteinExistence type="predicted"/>
<gene>
    <name evidence="1" type="ORF">CYJ57_06870</name>
</gene>